<evidence type="ECO:0000313" key="1">
    <source>
        <dbReference type="EMBL" id="EEP66806.1"/>
    </source>
</evidence>
<reference evidence="1" key="1">
    <citation type="submission" date="2009-04" db="EMBL/GenBank/DDBJ databases">
        <authorList>
            <person name="Weinstock G."/>
            <person name="Sodergren E."/>
            <person name="Clifton S."/>
            <person name="Fulton L."/>
            <person name="Fulton B."/>
            <person name="Courtney L."/>
            <person name="Fronick C."/>
            <person name="Harrison M."/>
            <person name="Strong C."/>
            <person name="Farmer C."/>
            <person name="Delahaunty K."/>
            <person name="Markovic C."/>
            <person name="Hall O."/>
            <person name="Minx P."/>
            <person name="Tomlinson C."/>
            <person name="Mitreva M."/>
            <person name="Nelson J."/>
            <person name="Hou S."/>
            <person name="Wollam A."/>
            <person name="Pepin K.H."/>
            <person name="Johnson M."/>
            <person name="Bhonagiri V."/>
            <person name="Nash W.E."/>
            <person name="Warren W."/>
            <person name="Chinwalla A."/>
            <person name="Mardis E.R."/>
            <person name="Wilson R.K."/>
        </authorList>
    </citation>
    <scope>NUCLEOTIDE SEQUENCE [LARGE SCALE GENOMIC DNA]</scope>
    <source>
        <strain evidence="1">ATCC 51147</strain>
    </source>
</reference>
<keyword evidence="2" id="KW-1185">Reference proteome</keyword>
<dbReference type="EMBL" id="ACJW02000007">
    <property type="protein sequence ID" value="EEP66806.1"/>
    <property type="molecule type" value="Genomic_DNA"/>
</dbReference>
<organism evidence="1 2">
    <name type="scientific">Kingella oralis ATCC 51147</name>
    <dbReference type="NCBI Taxonomy" id="629741"/>
    <lineage>
        <taxon>Bacteria</taxon>
        <taxon>Pseudomonadati</taxon>
        <taxon>Pseudomonadota</taxon>
        <taxon>Betaproteobacteria</taxon>
        <taxon>Neisseriales</taxon>
        <taxon>Neisseriaceae</taxon>
        <taxon>Kingella</taxon>
    </lineage>
</organism>
<name>C4GM48_9NEIS</name>
<comment type="caution">
    <text evidence="1">The sequence shown here is derived from an EMBL/GenBank/DDBJ whole genome shotgun (WGS) entry which is preliminary data.</text>
</comment>
<dbReference type="AlphaFoldDB" id="C4GM48"/>
<accession>C4GM48</accession>
<dbReference type="Proteomes" id="UP000003009">
    <property type="component" value="Unassembled WGS sequence"/>
</dbReference>
<dbReference type="STRING" id="629741.GCWU000324_02780"/>
<evidence type="ECO:0000313" key="2">
    <source>
        <dbReference type="Proteomes" id="UP000003009"/>
    </source>
</evidence>
<sequence>MWISLENKQAVVFRLPQSVDNKTTAMLKRVQKCAFPIKYRPLLVSGSLKITV</sequence>
<dbReference type="HOGENOM" id="CLU_3080775_0_0_4"/>
<gene>
    <name evidence="1" type="ORF">GCWU000324_02780</name>
</gene>
<proteinExistence type="predicted"/>
<protein>
    <submittedName>
        <fullName evidence="1">Uncharacterized protein</fullName>
    </submittedName>
</protein>